<accession>A0A4Z1B2C4</accession>
<dbReference type="Proteomes" id="UP000297998">
    <property type="component" value="Unassembled WGS sequence"/>
</dbReference>
<gene>
    <name evidence="1" type="ORF">E4J94_13245</name>
</gene>
<protein>
    <recommendedName>
        <fullName evidence="3">DUF4595 domain-containing protein</fullName>
    </recommendedName>
</protein>
<evidence type="ECO:0000313" key="2">
    <source>
        <dbReference type="Proteomes" id="UP000297998"/>
    </source>
</evidence>
<organism evidence="1 2">
    <name type="scientific">Empedobacter tilapiae</name>
    <dbReference type="NCBI Taxonomy" id="2491114"/>
    <lineage>
        <taxon>Bacteria</taxon>
        <taxon>Pseudomonadati</taxon>
        <taxon>Bacteroidota</taxon>
        <taxon>Flavobacteriia</taxon>
        <taxon>Flavobacteriales</taxon>
        <taxon>Weeksellaceae</taxon>
        <taxon>Empedobacter</taxon>
    </lineage>
</organism>
<evidence type="ECO:0000313" key="1">
    <source>
        <dbReference type="EMBL" id="TGN24606.1"/>
    </source>
</evidence>
<dbReference type="RefSeq" id="WP_135836275.1">
    <property type="nucleotide sequence ID" value="NZ_SRPE01000009.1"/>
</dbReference>
<reference evidence="1 2" key="1">
    <citation type="submission" date="2019-03" db="EMBL/GenBank/DDBJ databases">
        <title>Empedobacter tilapiae sp. nov., isolated from an intestine of Nile tilapia Oreochromis niloticus.</title>
        <authorList>
            <person name="Kim Y.-O."/>
            <person name="Yoon J.-H."/>
        </authorList>
    </citation>
    <scope>NUCLEOTIDE SEQUENCE [LARGE SCALE GENOMIC DNA]</scope>
    <source>
        <strain evidence="1 2">MRS2</strain>
    </source>
</reference>
<evidence type="ECO:0008006" key="3">
    <source>
        <dbReference type="Google" id="ProtNLM"/>
    </source>
</evidence>
<comment type="caution">
    <text evidence="1">The sequence shown here is derived from an EMBL/GenBank/DDBJ whole genome shotgun (WGS) entry which is preliminary data.</text>
</comment>
<dbReference type="AlphaFoldDB" id="A0A4Z1B2C4"/>
<dbReference type="OrthoDB" id="703951at2"/>
<dbReference type="EMBL" id="SRPE01000009">
    <property type="protein sequence ID" value="TGN24606.1"/>
    <property type="molecule type" value="Genomic_DNA"/>
</dbReference>
<proteinExistence type="predicted"/>
<keyword evidence="2" id="KW-1185">Reference proteome</keyword>
<name>A0A4Z1B2C4_9FLAO</name>
<sequence>MKKYLYLLLFILFWSCNNEDDVIIPVENNTFTAYPKGYFVSTYEGYDTIKLEYQNNKITKRIGDWIQTSSASGYRTIFSKLLETNVDYSGKTANLTKFSKLDWYQYLNDTHVYTFNGLQISEATLTYRAIPNYTEKYVYVYENNQIKYIDLFVTDHYFTNDLRNRRNFYFNTNGNLDSLVYRDADYDFYNEDIPPYIDYKKKERKVTTFSNYDQSQNPFQNLGVFTDLYYKSLSKNNFRKTQTREYDQEGKPTLNVSESSWDYEYMNGEVRVLK</sequence>